<dbReference type="NCBIfam" id="TIGR00099">
    <property type="entry name" value="Cof-subfamily"/>
    <property type="match status" value="1"/>
</dbReference>
<dbReference type="InterPro" id="IPR023214">
    <property type="entry name" value="HAD_sf"/>
</dbReference>
<dbReference type="EC" id="3.1.3.-" evidence="1"/>
<evidence type="ECO:0000313" key="1">
    <source>
        <dbReference type="EMBL" id="MET7030692.1"/>
    </source>
</evidence>
<dbReference type="RefSeq" id="WP_354619478.1">
    <property type="nucleotide sequence ID" value="NZ_JBEWYP010000010.1"/>
</dbReference>
<sequence>MKFKVLCSDLDGTLLSSKNNVSDFTITEIQRIKKAIRVILVSARMPRSMTYLQRNLGIEDQPMICYNGALILEGKKELSSTVMTIDHLDEVYDLSESLGIKLGLYHKDEWYVEDNTERVRKEIHHTQSTPIFRDTLESIKDWKNRQIGAHKIMLMGTEVATDTAFSQLEKQLGRQLHIYRSNETLIELSPKSISKLSAIQMLLKEGETLDDVIAFGDNYNDMEMIQHVGHGVAVANAREELKLIANSVTLKNTEDGVAHFIKQHIII</sequence>
<dbReference type="InterPro" id="IPR006379">
    <property type="entry name" value="HAD-SF_hydro_IIB"/>
</dbReference>
<dbReference type="InterPro" id="IPR000150">
    <property type="entry name" value="Cof"/>
</dbReference>
<comment type="caution">
    <text evidence="1">The sequence shown here is derived from an EMBL/GenBank/DDBJ whole genome shotgun (WGS) entry which is preliminary data.</text>
</comment>
<name>A0ABV2U0K0_9FLAO</name>
<dbReference type="Gene3D" id="3.30.1240.10">
    <property type="match status" value="1"/>
</dbReference>
<dbReference type="PANTHER" id="PTHR10000">
    <property type="entry name" value="PHOSPHOSERINE PHOSPHATASE"/>
    <property type="match status" value="1"/>
</dbReference>
<reference evidence="1 2" key="1">
    <citation type="submission" date="2024-07" db="EMBL/GenBank/DDBJ databases">
        <title>The genome sequence of type strain Sediminicola luteus GDMCC 1.2596T.</title>
        <authorList>
            <person name="Liu Y."/>
        </authorList>
    </citation>
    <scope>NUCLEOTIDE SEQUENCE [LARGE SCALE GENOMIC DNA]</scope>
    <source>
        <strain evidence="1 2">GDMCC 1.2596</strain>
    </source>
</reference>
<gene>
    <name evidence="1" type="ORF">ABXZ32_14890</name>
</gene>
<dbReference type="InterPro" id="IPR036412">
    <property type="entry name" value="HAD-like_sf"/>
</dbReference>
<dbReference type="Gene3D" id="3.40.50.1000">
    <property type="entry name" value="HAD superfamily/HAD-like"/>
    <property type="match status" value="1"/>
</dbReference>
<accession>A0ABV2U0K0</accession>
<dbReference type="SFLD" id="SFLDG01140">
    <property type="entry name" value="C2.B:_Phosphomannomutase_and_P"/>
    <property type="match status" value="1"/>
</dbReference>
<organism evidence="1 2">
    <name type="scientific">Sediminicola luteus</name>
    <dbReference type="NCBI Taxonomy" id="319238"/>
    <lineage>
        <taxon>Bacteria</taxon>
        <taxon>Pseudomonadati</taxon>
        <taxon>Bacteroidota</taxon>
        <taxon>Flavobacteriia</taxon>
        <taxon>Flavobacteriales</taxon>
        <taxon>Flavobacteriaceae</taxon>
        <taxon>Sediminicola</taxon>
    </lineage>
</organism>
<evidence type="ECO:0000313" key="2">
    <source>
        <dbReference type="Proteomes" id="UP001549773"/>
    </source>
</evidence>
<dbReference type="Proteomes" id="UP001549773">
    <property type="component" value="Unassembled WGS sequence"/>
</dbReference>
<dbReference type="Pfam" id="PF08282">
    <property type="entry name" value="Hydrolase_3"/>
    <property type="match status" value="1"/>
</dbReference>
<keyword evidence="1" id="KW-0378">Hydrolase</keyword>
<dbReference type="EMBL" id="JBEWYP010000010">
    <property type="protein sequence ID" value="MET7030692.1"/>
    <property type="molecule type" value="Genomic_DNA"/>
</dbReference>
<protein>
    <submittedName>
        <fullName evidence="1">Cof-type HAD-IIB family hydrolase</fullName>
        <ecNumber evidence="1">3.1.3.-</ecNumber>
    </submittedName>
</protein>
<dbReference type="PROSITE" id="PS01228">
    <property type="entry name" value="COF_1"/>
    <property type="match status" value="1"/>
</dbReference>
<dbReference type="GO" id="GO:0016787">
    <property type="term" value="F:hydrolase activity"/>
    <property type="evidence" value="ECO:0007669"/>
    <property type="project" value="UniProtKB-KW"/>
</dbReference>
<dbReference type="SUPFAM" id="SSF56784">
    <property type="entry name" value="HAD-like"/>
    <property type="match status" value="1"/>
</dbReference>
<dbReference type="NCBIfam" id="TIGR01484">
    <property type="entry name" value="HAD-SF-IIB"/>
    <property type="match status" value="1"/>
</dbReference>
<dbReference type="PANTHER" id="PTHR10000:SF8">
    <property type="entry name" value="HAD SUPERFAMILY HYDROLASE-LIKE, TYPE 3"/>
    <property type="match status" value="1"/>
</dbReference>
<dbReference type="CDD" id="cd07516">
    <property type="entry name" value="HAD_Pase"/>
    <property type="match status" value="1"/>
</dbReference>
<keyword evidence="2" id="KW-1185">Reference proteome</keyword>
<proteinExistence type="predicted"/>
<dbReference type="SFLD" id="SFLDS00003">
    <property type="entry name" value="Haloacid_Dehalogenase"/>
    <property type="match status" value="1"/>
</dbReference>